<dbReference type="Proteomes" id="UP000183868">
    <property type="component" value="Chromosome"/>
</dbReference>
<dbReference type="EMBL" id="CP018099">
    <property type="protein sequence ID" value="APF20498.1"/>
    <property type="molecule type" value="Genomic_DNA"/>
</dbReference>
<reference evidence="1 4" key="2">
    <citation type="submission" date="2016-11" db="EMBL/GenBank/DDBJ databases">
        <title>Genomic analysis of Caldithrix abyssi and proposal of a novel bacterial phylum Caldithrichaeota.</title>
        <authorList>
            <person name="Kublanov I."/>
            <person name="Sigalova O."/>
            <person name="Gavrilov S."/>
            <person name="Lebedinsky A."/>
            <person name="Ivanova N."/>
            <person name="Daum C."/>
            <person name="Reddy T."/>
            <person name="Klenk H.P."/>
            <person name="Goker M."/>
            <person name="Reva O."/>
            <person name="Miroshnichenko M."/>
            <person name="Kyprides N."/>
            <person name="Woyke T."/>
            <person name="Gelfand M."/>
        </authorList>
    </citation>
    <scope>NUCLEOTIDE SEQUENCE [LARGE SCALE GENOMIC DNA]</scope>
    <source>
        <strain evidence="1 4">LF13</strain>
    </source>
</reference>
<dbReference type="Proteomes" id="UP000004671">
    <property type="component" value="Chromosome"/>
</dbReference>
<dbReference type="RefSeq" id="WP_006928060.1">
    <property type="nucleotide sequence ID" value="NZ_CM001402.1"/>
</dbReference>
<organism evidence="2 3">
    <name type="scientific">Caldithrix abyssi DSM 13497</name>
    <dbReference type="NCBI Taxonomy" id="880073"/>
    <lineage>
        <taxon>Bacteria</taxon>
        <taxon>Pseudomonadati</taxon>
        <taxon>Calditrichota</taxon>
        <taxon>Calditrichia</taxon>
        <taxon>Calditrichales</taxon>
        <taxon>Calditrichaceae</taxon>
        <taxon>Caldithrix</taxon>
    </lineage>
</organism>
<evidence type="ECO:0000313" key="4">
    <source>
        <dbReference type="Proteomes" id="UP000183868"/>
    </source>
</evidence>
<evidence type="ECO:0000313" key="1">
    <source>
        <dbReference type="EMBL" id="APF20498.1"/>
    </source>
</evidence>
<dbReference type="PaxDb" id="880073-Calab_1355"/>
<keyword evidence="3" id="KW-1185">Reference proteome</keyword>
<dbReference type="KEGG" id="caby:Cabys_3753"/>
<dbReference type="EMBL" id="CM001402">
    <property type="protein sequence ID" value="EHO40978.1"/>
    <property type="molecule type" value="Genomic_DNA"/>
</dbReference>
<reference evidence="2 3" key="1">
    <citation type="submission" date="2011-09" db="EMBL/GenBank/DDBJ databases">
        <title>The permanent draft genome of Caldithrix abyssi DSM 13497.</title>
        <authorList>
            <consortium name="US DOE Joint Genome Institute (JGI-PGF)"/>
            <person name="Lucas S."/>
            <person name="Han J."/>
            <person name="Lapidus A."/>
            <person name="Bruce D."/>
            <person name="Goodwin L."/>
            <person name="Pitluck S."/>
            <person name="Peters L."/>
            <person name="Kyrpides N."/>
            <person name="Mavromatis K."/>
            <person name="Ivanova N."/>
            <person name="Mikhailova N."/>
            <person name="Chertkov O."/>
            <person name="Detter J.C."/>
            <person name="Tapia R."/>
            <person name="Han C."/>
            <person name="Land M."/>
            <person name="Hauser L."/>
            <person name="Markowitz V."/>
            <person name="Cheng J.-F."/>
            <person name="Hugenholtz P."/>
            <person name="Woyke T."/>
            <person name="Wu D."/>
            <person name="Spring S."/>
            <person name="Brambilla E."/>
            <person name="Klenk H.-P."/>
            <person name="Eisen J.A."/>
        </authorList>
    </citation>
    <scope>NUCLEOTIDE SEQUENCE [LARGE SCALE GENOMIC DNA]</scope>
    <source>
        <strain evidence="2 3">DSM 13497</strain>
    </source>
</reference>
<gene>
    <name evidence="1" type="ORF">Cabys_3753</name>
    <name evidence="2" type="ORF">Calab_1355</name>
</gene>
<sequence length="66" mass="7444">MNKILIHSNPYYSVKAEAQQTFTAHGQNIIGYFQYWDGTDVDFEYSDSIKTAVVFHADGAEARAVL</sequence>
<evidence type="ECO:0000313" key="2">
    <source>
        <dbReference type="EMBL" id="EHO40978.1"/>
    </source>
</evidence>
<accession>H1XNY6</accession>
<dbReference type="HOGENOM" id="CLU_2822927_0_0_0"/>
<name>H1XNY6_CALAY</name>
<dbReference type="AlphaFoldDB" id="H1XNY6"/>
<proteinExistence type="predicted"/>
<protein>
    <submittedName>
        <fullName evidence="2">Uncharacterized protein</fullName>
    </submittedName>
</protein>
<evidence type="ECO:0000313" key="3">
    <source>
        <dbReference type="Proteomes" id="UP000004671"/>
    </source>
</evidence>
<dbReference type="InParanoid" id="H1XNY6"/>